<dbReference type="EMBL" id="LVJN01000018">
    <property type="protein sequence ID" value="OSM05065.1"/>
    <property type="molecule type" value="Genomic_DNA"/>
</dbReference>
<name>A0A1Y2K8E6_9PROT</name>
<dbReference type="Proteomes" id="UP000194003">
    <property type="component" value="Unassembled WGS sequence"/>
</dbReference>
<sequence length="156" mass="17631">MQTEQILHPVSAELTPLEADDFDTLFQLFEQIGVFWGNMADSQNHRSQLYRFMQNRTALRPIYYEYYAMAAKTLNELIAQMGQQQAYVYLFTDQQINQKPATTPQAITRQYVSNEFVALQLSLGGFAAYGAQNYPGYIGGGYISGQPAPYRTGEAS</sequence>
<comment type="caution">
    <text evidence="1">The sequence shown here is derived from an EMBL/GenBank/DDBJ whole genome shotgun (WGS) entry which is preliminary data.</text>
</comment>
<dbReference type="AlphaFoldDB" id="A0A1Y2K8E6"/>
<dbReference type="OrthoDB" id="1187186at2"/>
<organism evidence="1 2">
    <name type="scientific">Magnetofaba australis IT-1</name>
    <dbReference type="NCBI Taxonomy" id="1434232"/>
    <lineage>
        <taxon>Bacteria</taxon>
        <taxon>Pseudomonadati</taxon>
        <taxon>Pseudomonadota</taxon>
        <taxon>Magnetococcia</taxon>
        <taxon>Magnetococcales</taxon>
        <taxon>Magnetococcaceae</taxon>
        <taxon>Magnetofaba</taxon>
    </lineage>
</organism>
<evidence type="ECO:0000313" key="2">
    <source>
        <dbReference type="Proteomes" id="UP000194003"/>
    </source>
</evidence>
<accession>A0A1Y2K8E6</accession>
<dbReference type="RefSeq" id="WP_085441706.1">
    <property type="nucleotide sequence ID" value="NZ_LVJN01000018.1"/>
</dbReference>
<proteinExistence type="predicted"/>
<reference evidence="1 2" key="1">
    <citation type="journal article" date="2016" name="BMC Genomics">
        <title>Combined genomic and structural analyses of a cultured magnetotactic bacterium reveals its niche adaptation to a dynamic environment.</title>
        <authorList>
            <person name="Araujo A.C."/>
            <person name="Morillo V."/>
            <person name="Cypriano J."/>
            <person name="Teixeira L.C."/>
            <person name="Leao P."/>
            <person name="Lyra S."/>
            <person name="Almeida L.G."/>
            <person name="Bazylinski D.A."/>
            <person name="Vasconcellos A.T."/>
            <person name="Abreu F."/>
            <person name="Lins U."/>
        </authorList>
    </citation>
    <scope>NUCLEOTIDE SEQUENCE [LARGE SCALE GENOMIC DNA]</scope>
    <source>
        <strain evidence="1 2">IT-1</strain>
    </source>
</reference>
<evidence type="ECO:0000313" key="1">
    <source>
        <dbReference type="EMBL" id="OSM05065.1"/>
    </source>
</evidence>
<gene>
    <name evidence="1" type="ORF">MAIT1_03203</name>
</gene>
<protein>
    <submittedName>
        <fullName evidence="1">Uncharacterized protein</fullName>
    </submittedName>
</protein>
<keyword evidence="2" id="KW-1185">Reference proteome</keyword>
<dbReference type="STRING" id="1434232.MAIT1_03203"/>